<evidence type="ECO:0000256" key="1">
    <source>
        <dbReference type="SAM" id="MobiDB-lite"/>
    </source>
</evidence>
<gene>
    <name evidence="3" type="ORF">JD844_012912</name>
</gene>
<dbReference type="InterPro" id="IPR029281">
    <property type="entry name" value="FAM194_C"/>
</dbReference>
<keyword evidence="4" id="KW-1185">Reference proteome</keyword>
<evidence type="ECO:0000313" key="4">
    <source>
        <dbReference type="Proteomes" id="UP000826234"/>
    </source>
</evidence>
<dbReference type="PANTHER" id="PTHR23093">
    <property type="entry name" value="SIMILAR TO CHROMOSOME 3 OPEN READING FRAME 20"/>
    <property type="match status" value="1"/>
</dbReference>
<reference evidence="3 4" key="1">
    <citation type="journal article" date="2022" name="Gigascience">
        <title>A chromosome-level genome assembly and annotation of the desert horned lizard, Phrynosoma platyrhinos, provides insight into chromosomal rearrangements among reptiles.</title>
        <authorList>
            <person name="Koochekian N."/>
            <person name="Ascanio A."/>
            <person name="Farleigh K."/>
            <person name="Card D.C."/>
            <person name="Schield D.R."/>
            <person name="Castoe T.A."/>
            <person name="Jezkova T."/>
        </authorList>
    </citation>
    <scope>NUCLEOTIDE SEQUENCE [LARGE SCALE GENOMIC DNA]</scope>
    <source>
        <strain evidence="3">NK-2021</strain>
    </source>
</reference>
<proteinExistence type="predicted"/>
<feature type="region of interest" description="Disordered" evidence="1">
    <location>
        <begin position="180"/>
        <end position="203"/>
    </location>
</feature>
<evidence type="ECO:0000259" key="2">
    <source>
        <dbReference type="Pfam" id="PF14977"/>
    </source>
</evidence>
<dbReference type="Pfam" id="PF14977">
    <property type="entry name" value="FAM194"/>
    <property type="match status" value="1"/>
</dbReference>
<protein>
    <recommendedName>
        <fullName evidence="2">FAM194 C-terminal domain-containing protein</fullName>
    </recommendedName>
</protein>
<feature type="domain" description="FAM194 C-terminal" evidence="2">
    <location>
        <begin position="1"/>
        <end position="113"/>
    </location>
</feature>
<dbReference type="EMBL" id="JAIPUX010000439">
    <property type="protein sequence ID" value="KAH0630193.1"/>
    <property type="molecule type" value="Genomic_DNA"/>
</dbReference>
<evidence type="ECO:0000313" key="3">
    <source>
        <dbReference type="EMBL" id="KAH0630193.1"/>
    </source>
</evidence>
<organism evidence="3 4">
    <name type="scientific">Phrynosoma platyrhinos</name>
    <name type="common">Desert horned lizard</name>
    <dbReference type="NCBI Taxonomy" id="52577"/>
    <lineage>
        <taxon>Eukaryota</taxon>
        <taxon>Metazoa</taxon>
        <taxon>Chordata</taxon>
        <taxon>Craniata</taxon>
        <taxon>Vertebrata</taxon>
        <taxon>Euteleostomi</taxon>
        <taxon>Lepidosauria</taxon>
        <taxon>Squamata</taxon>
        <taxon>Bifurcata</taxon>
        <taxon>Unidentata</taxon>
        <taxon>Episquamata</taxon>
        <taxon>Toxicofera</taxon>
        <taxon>Iguania</taxon>
        <taxon>Phrynosomatidae</taxon>
        <taxon>Phrynosomatinae</taxon>
        <taxon>Phrynosoma</taxon>
    </lineage>
</organism>
<sequence>MNNEGGSVRDKDGFLTHNWSWYSKTQILQSIEFQINEQLKLKVLGQNSMTLTFTSLNETINMSLTRPGCTHGAKQLPLRNPEADDKEGHWIRSLTELKRRFEKRVKQFINEVLMISGICCIDYPLEYSSAKQVKFLLRESPIHAWGKKLREEARGSISEGKGKPDAKTLISRYITSCQTFKEKQRPASSASHREQVTSPEDAVPVPDTWASSTDCPNVLRRILAKESDIVCCKCVVKIPLITDVEFEKFIAAPRDPHQVLVICILSPQNHSYSPFFEWSVEKIYVQMQHGRPSPCVQSKHDPFRFLRYDLENPLNKKPPLLVEKHAVVPGMVVVSI</sequence>
<comment type="caution">
    <text evidence="3">The sequence shown here is derived from an EMBL/GenBank/DDBJ whole genome shotgun (WGS) entry which is preliminary data.</text>
</comment>
<dbReference type="PANTHER" id="PTHR23093:SF20">
    <property type="entry name" value="SIMILAR TO CHROMOSOME 3 OPEN READING FRAME 20"/>
    <property type="match status" value="1"/>
</dbReference>
<dbReference type="Proteomes" id="UP000826234">
    <property type="component" value="Unassembled WGS sequence"/>
</dbReference>
<feature type="compositionally biased region" description="Basic and acidic residues" evidence="1">
    <location>
        <begin position="180"/>
        <end position="195"/>
    </location>
</feature>
<accession>A0ABQ7TKM2</accession>
<name>A0ABQ7TKM2_PHRPL</name>